<feature type="compositionally biased region" description="Basic residues" evidence="1">
    <location>
        <begin position="520"/>
        <end position="531"/>
    </location>
</feature>
<feature type="compositionally biased region" description="Basic and acidic residues" evidence="1">
    <location>
        <begin position="109"/>
        <end position="123"/>
    </location>
</feature>
<name>A0A9P6RJD1_9FUNG</name>
<protein>
    <submittedName>
        <fullName evidence="2">Uncharacterized protein</fullName>
    </submittedName>
</protein>
<organism evidence="2 3">
    <name type="scientific">Dissophora globulifera</name>
    <dbReference type="NCBI Taxonomy" id="979702"/>
    <lineage>
        <taxon>Eukaryota</taxon>
        <taxon>Fungi</taxon>
        <taxon>Fungi incertae sedis</taxon>
        <taxon>Mucoromycota</taxon>
        <taxon>Mortierellomycotina</taxon>
        <taxon>Mortierellomycetes</taxon>
        <taxon>Mortierellales</taxon>
        <taxon>Mortierellaceae</taxon>
        <taxon>Dissophora</taxon>
    </lineage>
</organism>
<feature type="region of interest" description="Disordered" evidence="1">
    <location>
        <begin position="835"/>
        <end position="858"/>
    </location>
</feature>
<feature type="compositionally biased region" description="Polar residues" evidence="1">
    <location>
        <begin position="718"/>
        <end position="733"/>
    </location>
</feature>
<feature type="compositionally biased region" description="Low complexity" evidence="1">
    <location>
        <begin position="8"/>
        <end position="23"/>
    </location>
</feature>
<evidence type="ECO:0000313" key="2">
    <source>
        <dbReference type="EMBL" id="KAG0321011.1"/>
    </source>
</evidence>
<feature type="region of interest" description="Disordered" evidence="1">
    <location>
        <begin position="426"/>
        <end position="548"/>
    </location>
</feature>
<feature type="compositionally biased region" description="Low complexity" evidence="1">
    <location>
        <begin position="131"/>
        <end position="142"/>
    </location>
</feature>
<gene>
    <name evidence="2" type="ORF">BGZ99_004159</name>
</gene>
<comment type="caution">
    <text evidence="2">The sequence shown here is derived from an EMBL/GenBank/DDBJ whole genome shotgun (WGS) entry which is preliminary data.</text>
</comment>
<feature type="compositionally biased region" description="Polar residues" evidence="1">
    <location>
        <begin position="259"/>
        <end position="269"/>
    </location>
</feature>
<feature type="region of interest" description="Disordered" evidence="1">
    <location>
        <begin position="570"/>
        <end position="619"/>
    </location>
</feature>
<feature type="compositionally biased region" description="Basic and acidic residues" evidence="1">
    <location>
        <begin position="197"/>
        <end position="220"/>
    </location>
</feature>
<feature type="compositionally biased region" description="Basic residues" evidence="1">
    <location>
        <begin position="283"/>
        <end position="300"/>
    </location>
</feature>
<feature type="compositionally biased region" description="Polar residues" evidence="1">
    <location>
        <begin position="98"/>
        <end position="107"/>
    </location>
</feature>
<accession>A0A9P6RJD1</accession>
<feature type="compositionally biased region" description="Basic residues" evidence="1">
    <location>
        <begin position="56"/>
        <end position="67"/>
    </location>
</feature>
<evidence type="ECO:0000313" key="3">
    <source>
        <dbReference type="Proteomes" id="UP000738325"/>
    </source>
</evidence>
<feature type="compositionally biased region" description="Low complexity" evidence="1">
    <location>
        <begin position="835"/>
        <end position="847"/>
    </location>
</feature>
<dbReference type="Proteomes" id="UP000738325">
    <property type="component" value="Unassembled WGS sequence"/>
</dbReference>
<keyword evidence="3" id="KW-1185">Reference proteome</keyword>
<feature type="region of interest" description="Disordered" evidence="1">
    <location>
        <begin position="1"/>
        <end position="23"/>
    </location>
</feature>
<evidence type="ECO:0000256" key="1">
    <source>
        <dbReference type="SAM" id="MobiDB-lite"/>
    </source>
</evidence>
<dbReference type="EMBL" id="JAAAIP010000259">
    <property type="protein sequence ID" value="KAG0321011.1"/>
    <property type="molecule type" value="Genomic_DNA"/>
</dbReference>
<feature type="compositionally biased region" description="Polar residues" evidence="1">
    <location>
        <begin position="461"/>
        <end position="492"/>
    </location>
</feature>
<feature type="compositionally biased region" description="Low complexity" evidence="1">
    <location>
        <begin position="270"/>
        <end position="282"/>
    </location>
</feature>
<feature type="region of interest" description="Disordered" evidence="1">
    <location>
        <begin position="254"/>
        <end position="305"/>
    </location>
</feature>
<dbReference type="AlphaFoldDB" id="A0A9P6RJD1"/>
<dbReference type="OrthoDB" id="2094343at2759"/>
<reference evidence="2" key="1">
    <citation type="journal article" date="2020" name="Fungal Divers.">
        <title>Resolving the Mortierellaceae phylogeny through synthesis of multi-gene phylogenetics and phylogenomics.</title>
        <authorList>
            <person name="Vandepol N."/>
            <person name="Liber J."/>
            <person name="Desiro A."/>
            <person name="Na H."/>
            <person name="Kennedy M."/>
            <person name="Barry K."/>
            <person name="Grigoriev I.V."/>
            <person name="Miller A.N."/>
            <person name="O'Donnell K."/>
            <person name="Stajich J.E."/>
            <person name="Bonito G."/>
        </authorList>
    </citation>
    <scope>NUCLEOTIDE SEQUENCE</scope>
    <source>
        <strain evidence="2">REB-010B</strain>
    </source>
</reference>
<feature type="region of interest" description="Disordered" evidence="1">
    <location>
        <begin position="38"/>
        <end position="239"/>
    </location>
</feature>
<sequence length="909" mass="98983">MGNTSSKPATDPSHSASTPSSPSFDAAHLAVASAALAVHTPAPARSSFSVESLRKSERRHLQHRRSHSYNPRPIAPRSQHSDSGISSGKSQHEVALASDSSDNTTPQERIVDLVDSKTPRADDAEAMTATSSMSDKSISSNGSGIGSSSGGSDSLNSAGRRCNSATEPWTTPATLTAGGASDSHGQLGLQRFPTGESEYKRPLSRSKTGEQSRKSHEITHTRTSRTTSTVSSSSARSSGSFGFKFPKFKPLLYSHGNDSKNQQHLYQHHNNSSAASTALNSQHHLHHLHHHSHPHSHPHSQHSTDPFANSPFPTILLSIKLPQSLLDKYVIDQESFRHGKAIWGIGLYSWTITVISRSNGKKYVIKRVSKAALPPSAYYHYPTTAHKLCTCPACKSSREQLLQTGQLDQKELEGMQEVLIIENQGNRKEHHHPLSPRPLSPTATLSSATPRDVKDKRKSLNLYNGNNSSMPNQQGKFWSFSSNSSPQTTPVNSRPSTPSLSPLRLFSSPPGSSSGPSLKGHGHGLKIHSRSHSASIQHAMSPSPLQSPLLPSTSSFPWLHKESDSRVSHGVSDLFSRDSESTRPSEISSGNGARTIHRSTAAAVENHKRKTRLRRYASTPNLSRTVTGLDVLEEDPVRLEQLKQLSQNKPSAQHDQDSQLFAAPLSKISTMPALNALAIGGHQQPAGLDAEDGLLSAVPSVTFTDMERKVSPFDLQESEVNQVETSASSSVKTSEPRKFVPPPHALPMELVLLQTYNDSDHLPEHHEWTQDQDYWYYVTKPHGVKRRKLKKVSSWWLDMGSLGNVMLSGSSSHEPIATGPIYDMGHGTGNTTPMMPSSPRSSQLMLPNALSTTSGRSTPKELASLGVGLEPATVTSYAPSMSSVRRQSSPRNSHMGKYFYVDWDEYTSL</sequence>
<feature type="compositionally biased region" description="Polar residues" evidence="1">
    <location>
        <begin position="163"/>
        <end position="174"/>
    </location>
</feature>
<feature type="region of interest" description="Disordered" evidence="1">
    <location>
        <begin position="717"/>
        <end position="741"/>
    </location>
</feature>
<feature type="compositionally biased region" description="Low complexity" evidence="1">
    <location>
        <begin position="493"/>
        <end position="519"/>
    </location>
</feature>
<proteinExistence type="predicted"/>
<feature type="compositionally biased region" description="Low complexity" evidence="1">
    <location>
        <begin position="224"/>
        <end position="239"/>
    </location>
</feature>